<gene>
    <name evidence="3" type="ORF">Scaly_1215600</name>
</gene>
<accession>A0AAW2Q3Y3</accession>
<sequence>MGGFGGVEETGYVLLKNLKVELRRDGDGDDGAEEADGSFALCFWLYIEYCASHPSAILVQKHPDIASSVPFLWLDDKKRLKLFPLLFLHEEAPDPDNSIQWTGIPCASTEIEFPIKKWVHVGCEVLPDLLRLHVDGEISEKRPLTCSFNKDLHADALKKIYMTCPDDTEDIFHGYVHGLDVLIPSSAVKNHYVEDPPVRLSIDYSSASEIEEDIDGVWSIVGGKASCRRIFSLDVTLLDPFGCPVNKELELSSKCDNRLFRISPDDGPMELMPSIVREAKPSPSSKRIKLGNDIQFPMFTEELKQANKGQDSHAWTSNGDNAHAMSIDGRPENQYGAENVSSASHNSQATNSDPKIPSVSSPISDLIIFKYCLGGPAERSQLLKEIALLASEEQLTNFAKQVSLFSGCSHHGTQIKIARRLMVEGKQAWASISENNHVQWEYLVSRINEHYMRIACCSRSLTDQDFECLRRIAGCRDIVSQENFERMWAWLYPVAFTLSQSSGGLQDPGTFVLRFPTSRSWPHPDAGNLIVTYVGSDYTIHHRLLSFDFINSSSTTETPVKLLQDLLLEEPELSRLGRMVRSQ</sequence>
<evidence type="ECO:0000256" key="2">
    <source>
        <dbReference type="SAM" id="MobiDB-lite"/>
    </source>
</evidence>
<name>A0AAW2Q3Y3_9LAMI</name>
<evidence type="ECO:0000256" key="1">
    <source>
        <dbReference type="ARBA" id="ARBA00022999"/>
    </source>
</evidence>
<dbReference type="InterPro" id="IPR001217">
    <property type="entry name" value="STAT"/>
</dbReference>
<feature type="compositionally biased region" description="Polar residues" evidence="2">
    <location>
        <begin position="307"/>
        <end position="320"/>
    </location>
</feature>
<dbReference type="AlphaFoldDB" id="A0AAW2Q3Y3"/>
<comment type="caution">
    <text evidence="3">The sequence shown here is derived from an EMBL/GenBank/DDBJ whole genome shotgun (WGS) entry which is preliminary data.</text>
</comment>
<protein>
    <submittedName>
        <fullName evidence="3">SH2 domain-containing protein A</fullName>
    </submittedName>
</protein>
<keyword evidence="1" id="KW-0727">SH2 domain</keyword>
<feature type="region of interest" description="Disordered" evidence="2">
    <location>
        <begin position="307"/>
        <end position="358"/>
    </location>
</feature>
<evidence type="ECO:0000313" key="3">
    <source>
        <dbReference type="EMBL" id="KAL0362604.1"/>
    </source>
</evidence>
<reference evidence="3" key="2">
    <citation type="journal article" date="2024" name="Plant">
        <title>Genomic evolution and insights into agronomic trait innovations of Sesamum species.</title>
        <authorList>
            <person name="Miao H."/>
            <person name="Wang L."/>
            <person name="Qu L."/>
            <person name="Liu H."/>
            <person name="Sun Y."/>
            <person name="Le M."/>
            <person name="Wang Q."/>
            <person name="Wei S."/>
            <person name="Zheng Y."/>
            <person name="Lin W."/>
            <person name="Duan Y."/>
            <person name="Cao H."/>
            <person name="Xiong S."/>
            <person name="Wang X."/>
            <person name="Wei L."/>
            <person name="Li C."/>
            <person name="Ma Q."/>
            <person name="Ju M."/>
            <person name="Zhao R."/>
            <person name="Li G."/>
            <person name="Mu C."/>
            <person name="Tian Q."/>
            <person name="Mei H."/>
            <person name="Zhang T."/>
            <person name="Gao T."/>
            <person name="Zhang H."/>
        </authorList>
    </citation>
    <scope>NUCLEOTIDE SEQUENCE</scope>
    <source>
        <strain evidence="3">KEN8</strain>
    </source>
</reference>
<dbReference type="EMBL" id="JACGWM010000007">
    <property type="protein sequence ID" value="KAL0362604.1"/>
    <property type="molecule type" value="Genomic_DNA"/>
</dbReference>
<proteinExistence type="predicted"/>
<dbReference type="PANTHER" id="PTHR11801">
    <property type="entry name" value="SIGNAL TRANSDUCER AND ACTIVATOR OF TRANSCRIPTION"/>
    <property type="match status" value="1"/>
</dbReference>
<reference evidence="3" key="1">
    <citation type="submission" date="2020-06" db="EMBL/GenBank/DDBJ databases">
        <authorList>
            <person name="Li T."/>
            <person name="Hu X."/>
            <person name="Zhang T."/>
            <person name="Song X."/>
            <person name="Zhang H."/>
            <person name="Dai N."/>
            <person name="Sheng W."/>
            <person name="Hou X."/>
            <person name="Wei L."/>
        </authorList>
    </citation>
    <scope>NUCLEOTIDE SEQUENCE</scope>
    <source>
        <strain evidence="3">KEN8</strain>
        <tissue evidence="3">Leaf</tissue>
    </source>
</reference>
<dbReference type="GO" id="GO:0007165">
    <property type="term" value="P:signal transduction"/>
    <property type="evidence" value="ECO:0007669"/>
    <property type="project" value="InterPro"/>
</dbReference>
<feature type="compositionally biased region" description="Polar residues" evidence="2">
    <location>
        <begin position="339"/>
        <end position="358"/>
    </location>
</feature>
<dbReference type="GO" id="GO:0003700">
    <property type="term" value="F:DNA-binding transcription factor activity"/>
    <property type="evidence" value="ECO:0007669"/>
    <property type="project" value="InterPro"/>
</dbReference>
<organism evidence="3">
    <name type="scientific">Sesamum calycinum</name>
    <dbReference type="NCBI Taxonomy" id="2727403"/>
    <lineage>
        <taxon>Eukaryota</taxon>
        <taxon>Viridiplantae</taxon>
        <taxon>Streptophyta</taxon>
        <taxon>Embryophyta</taxon>
        <taxon>Tracheophyta</taxon>
        <taxon>Spermatophyta</taxon>
        <taxon>Magnoliopsida</taxon>
        <taxon>eudicotyledons</taxon>
        <taxon>Gunneridae</taxon>
        <taxon>Pentapetalae</taxon>
        <taxon>asterids</taxon>
        <taxon>lamiids</taxon>
        <taxon>Lamiales</taxon>
        <taxon>Pedaliaceae</taxon>
        <taxon>Sesamum</taxon>
    </lineage>
</organism>